<dbReference type="MGI" id="MGI:3642121">
    <property type="gene designation" value="Gm9799"/>
</dbReference>
<name>Q8C9E5_MOUSE</name>
<evidence type="ECO:0000313" key="1">
    <source>
        <dbReference type="EMBL" id="BAC31213.1"/>
    </source>
</evidence>
<reference evidence="1" key="5">
    <citation type="submission" date="2001-07" db="EMBL/GenBank/DDBJ databases">
        <authorList>
            <person name="Adachi J."/>
            <person name="Aizawa K."/>
            <person name="Akimura T."/>
            <person name="Arakawa T."/>
            <person name="Bono H."/>
            <person name="Carninci P."/>
            <person name="Fukuda S."/>
            <person name="Furuno M."/>
            <person name="Hanagaki T."/>
            <person name="Hara A."/>
            <person name="Hashizume W."/>
            <person name="Hayashida K."/>
            <person name="Hayatsu N."/>
            <person name="Hiramoto K."/>
            <person name="Hiraoka T."/>
            <person name="Hirozane T."/>
            <person name="Hori F."/>
            <person name="Imotani K."/>
            <person name="Ishii Y."/>
            <person name="Itoh M."/>
            <person name="Kagawa I."/>
            <person name="Kasukawa T."/>
            <person name="Katoh H."/>
            <person name="Kawai J."/>
            <person name="Kojima Y."/>
            <person name="Kondo S."/>
            <person name="Konno H."/>
            <person name="Kouda M."/>
            <person name="Koya S."/>
            <person name="Kurihara C."/>
            <person name="Matsuyama T."/>
            <person name="Miyazaki A."/>
            <person name="Murata M."/>
            <person name="Nakamura M."/>
            <person name="Nishi K."/>
            <person name="Nomura K."/>
            <person name="Numazaki R."/>
            <person name="Ohno M."/>
            <person name="Ohsato N."/>
            <person name="Okazaki Y."/>
            <person name="Saito R."/>
            <person name="Saitoh H."/>
            <person name="Sakai C."/>
            <person name="Sakai K."/>
            <person name="Sakazume N."/>
            <person name="Sano H."/>
            <person name="Sasaki D."/>
            <person name="Shibata K."/>
            <person name="Shinagawa A."/>
            <person name="Shiraki T."/>
            <person name="Sogabe Y."/>
            <person name="Tagami M."/>
            <person name="Tagawa A."/>
            <person name="Takahashi F."/>
            <person name="Takaku-Akahira S."/>
            <person name="Takeda Y."/>
            <person name="Tanaka T."/>
            <person name="Tomaru A."/>
            <person name="Toya T."/>
            <person name="Yasunishi A."/>
            <person name="Muramatsu M."/>
            <person name="Hayashizaki Y."/>
        </authorList>
    </citation>
    <scope>NUCLEOTIDE SEQUENCE</scope>
    <source>
        <strain evidence="1">C57BL/6J</strain>
        <tissue evidence="1">Thymus</tissue>
    </source>
</reference>
<reference evidence="1" key="4">
    <citation type="journal article" date="2001" name="Nature">
        <title>Functional annotation of a full-length mouse cDNA collection.</title>
        <authorList>
            <consortium name="The RIKEN Genome Exploration Research Group Phase II Team and the FANTOM Consortium"/>
        </authorList>
    </citation>
    <scope>NUCLEOTIDE SEQUENCE</scope>
    <source>
        <strain evidence="1">C57BL/6J</strain>
        <tissue evidence="1">Thymus</tissue>
    </source>
</reference>
<proteinExistence type="evidence at transcript level"/>
<dbReference type="AGR" id="MGI:3642121"/>
<accession>Q8C9E5</accession>
<evidence type="ECO:0000313" key="2">
    <source>
        <dbReference type="MGI" id="MGI:3642121"/>
    </source>
</evidence>
<reference evidence="1" key="7">
    <citation type="journal article" date="2005" name="Science">
        <title>The Transcriptional Landscape of the Mammalian Genome.</title>
        <authorList>
            <consortium name="The FANTOM Consortium"/>
            <consortium name="Riken Genome Exploration Research Group and Genome Science Group (Genome Network Project Core Group)"/>
        </authorList>
    </citation>
    <scope>NUCLEOTIDE SEQUENCE</scope>
    <source>
        <strain evidence="1">C57BL/6J</strain>
        <tissue evidence="1">Thymus</tissue>
    </source>
</reference>
<sequence length="123" mass="14026">MTRASLREVRPTWCLRTSPVLARALSLSLLLQSWLQEPVPHLCFSCFKSRLVISAQKTFNCYSATATKVTSSLALRVSCHELSSWGKDPCILLVIVPDTWDNTRYLREIQYTEASRNTFLAFI</sequence>
<protein>
    <submittedName>
        <fullName evidence="1">Uncharacterized protein</fullName>
    </submittedName>
</protein>
<reference evidence="1" key="1">
    <citation type="journal article" date="1999" name="Methods Enzymol.">
        <title>High-efficiency full-length cDNA cloning.</title>
        <authorList>
            <person name="Carninci P."/>
            <person name="Hayashizaki Y."/>
        </authorList>
    </citation>
    <scope>NUCLEOTIDE SEQUENCE</scope>
    <source>
        <strain evidence="1">C57BL/6J</strain>
        <tissue evidence="1">Thymus</tissue>
    </source>
</reference>
<reference evidence="1" key="2">
    <citation type="journal article" date="2000" name="Genome Res.">
        <title>Normalization and subtraction of cap-trapper-selected cDNAs to prepare full-length cDNA libraries for rapid discovery of new genes.</title>
        <authorList>
            <person name="Carninci P."/>
            <person name="Shibata Y."/>
            <person name="Hayatsu N."/>
            <person name="Sugahara Y."/>
            <person name="Shibata K."/>
            <person name="Itoh M."/>
            <person name="Konno H."/>
            <person name="Okazaki Y."/>
            <person name="Muramatsu M."/>
            <person name="Hayashizaki Y."/>
        </authorList>
    </citation>
    <scope>NUCLEOTIDE SEQUENCE</scope>
    <source>
        <strain evidence="1">C57BL/6J</strain>
        <tissue evidence="1">Thymus</tissue>
    </source>
</reference>
<organism evidence="1">
    <name type="scientific">Mus musculus</name>
    <name type="common">Mouse</name>
    <dbReference type="NCBI Taxonomy" id="10090"/>
    <lineage>
        <taxon>Eukaryota</taxon>
        <taxon>Metazoa</taxon>
        <taxon>Chordata</taxon>
        <taxon>Craniata</taxon>
        <taxon>Vertebrata</taxon>
        <taxon>Euteleostomi</taxon>
        <taxon>Mammalia</taxon>
        <taxon>Eutheria</taxon>
        <taxon>Euarchontoglires</taxon>
        <taxon>Glires</taxon>
        <taxon>Rodentia</taxon>
        <taxon>Myomorpha</taxon>
        <taxon>Muroidea</taxon>
        <taxon>Muridae</taxon>
        <taxon>Murinae</taxon>
        <taxon>Mus</taxon>
        <taxon>Mus</taxon>
    </lineage>
</organism>
<reference evidence="1" key="3">
    <citation type="journal article" date="2000" name="Genome Res.">
        <title>RIKEN integrated sequence analysis (RISA) system--384-format sequencing pipeline with 384 multicapillary sequencer.</title>
        <authorList>
            <person name="Shibata K."/>
            <person name="Itoh M."/>
            <person name="Aizawa K."/>
            <person name="Nagaoka S."/>
            <person name="Sasaki N."/>
            <person name="Carninci P."/>
            <person name="Konno H."/>
            <person name="Akiyama J."/>
            <person name="Nishi K."/>
            <person name="Kitsunai T."/>
            <person name="Tashiro H."/>
            <person name="Itoh M."/>
            <person name="Sumi N."/>
            <person name="Ishii Y."/>
            <person name="Nakamura S."/>
            <person name="Hazama M."/>
            <person name="Nishine T."/>
            <person name="Harada A."/>
            <person name="Yamamoto R."/>
            <person name="Matsumoto H."/>
            <person name="Sakaguchi S."/>
            <person name="Ikegami T."/>
            <person name="Kashiwagi K."/>
            <person name="Fujiwake S."/>
            <person name="Inoue K."/>
            <person name="Togawa Y."/>
            <person name="Izawa M."/>
            <person name="Ohara E."/>
            <person name="Watahiki M."/>
            <person name="Yoneda Y."/>
            <person name="Ishikawa T."/>
            <person name="Ozawa K."/>
            <person name="Tanaka T."/>
            <person name="Matsuura S."/>
            <person name="Kawai J."/>
            <person name="Okazaki Y."/>
            <person name="Muramatsu M."/>
            <person name="Inoue Y."/>
            <person name="Kira A."/>
            <person name="Hayashizaki Y."/>
        </authorList>
    </citation>
    <scope>NUCLEOTIDE SEQUENCE</scope>
    <source>
        <strain evidence="1">C57BL/6J</strain>
        <tissue evidence="1">Thymus</tissue>
    </source>
</reference>
<reference evidence="1" key="8">
    <citation type="journal article" date="2005" name="Science">
        <title>Antisense Transcription in the Mammalian Transcriptome.</title>
        <authorList>
            <consortium name="RIKEN Genome Exploration Research Group and Genome Science Group (Genome Network Project Core Group) and the FANTOM Consortium"/>
        </authorList>
    </citation>
    <scope>NUCLEOTIDE SEQUENCE</scope>
    <source>
        <strain evidence="1">C57BL/6J</strain>
        <tissue evidence="1">Thymus</tissue>
    </source>
</reference>
<dbReference type="EMBL" id="AK042285">
    <property type="protein sequence ID" value="BAC31213.1"/>
    <property type="molecule type" value="mRNA"/>
</dbReference>
<dbReference type="AlphaFoldDB" id="Q8C9E5"/>
<gene>
    <name evidence="2" type="primary">Gm9799</name>
</gene>
<reference evidence="1" key="6">
    <citation type="journal article" date="2002" name="Nature">
        <title>Analysis of the mouse transcriptome based on functional annotation of 60,770 full-length cDNAs.</title>
        <authorList>
            <consortium name="The FANTOM Consortium and the RIKEN Genome Exploration Research Group Phase I and II Team"/>
        </authorList>
    </citation>
    <scope>NUCLEOTIDE SEQUENCE</scope>
    <source>
        <strain evidence="1">C57BL/6J</strain>
        <tissue evidence="1">Thymus</tissue>
    </source>
</reference>